<dbReference type="PRINTS" id="PR01399">
    <property type="entry name" value="ENTSNTHTASED"/>
</dbReference>
<dbReference type="InterPro" id="IPR041354">
    <property type="entry name" value="4PPT_N"/>
</dbReference>
<dbReference type="PANTHER" id="PTHR38096">
    <property type="entry name" value="ENTEROBACTIN SYNTHASE COMPONENT D"/>
    <property type="match status" value="1"/>
</dbReference>
<dbReference type="GO" id="GO:0008897">
    <property type="term" value="F:holo-[acyl-carrier-protein] synthase activity"/>
    <property type="evidence" value="ECO:0007669"/>
    <property type="project" value="InterPro"/>
</dbReference>
<evidence type="ECO:0000256" key="1">
    <source>
        <dbReference type="PIRSR" id="PIRSR603542-1"/>
    </source>
</evidence>
<keyword evidence="2" id="KW-0479">Metal-binding</keyword>
<feature type="binding site" evidence="1">
    <location>
        <position position="152"/>
    </location>
    <ligand>
        <name>CoA</name>
        <dbReference type="ChEBI" id="CHEBI:57287"/>
    </ligand>
</feature>
<dbReference type="GO" id="GO:0000287">
    <property type="term" value="F:magnesium ion binding"/>
    <property type="evidence" value="ECO:0007669"/>
    <property type="project" value="InterPro"/>
</dbReference>
<feature type="compositionally biased region" description="Polar residues" evidence="3">
    <location>
        <begin position="15"/>
        <end position="24"/>
    </location>
</feature>
<comment type="cofactor">
    <cofactor evidence="2">
        <name>Mg(2+)</name>
        <dbReference type="ChEBI" id="CHEBI:18420"/>
    </cofactor>
</comment>
<feature type="binding site" evidence="1">
    <location>
        <position position="189"/>
    </location>
    <ligand>
        <name>CoA</name>
        <dbReference type="ChEBI" id="CHEBI:57287"/>
    </ligand>
</feature>
<gene>
    <name evidence="5" type="ordered locus">HMPREF0733_10600</name>
</gene>
<dbReference type="GO" id="GO:0009239">
    <property type="term" value="P:enterobactin biosynthetic process"/>
    <property type="evidence" value="ECO:0007669"/>
    <property type="project" value="InterPro"/>
</dbReference>
<feature type="binding site" evidence="2">
    <location>
        <position position="154"/>
    </location>
    <ligand>
        <name>Mg(2+)</name>
        <dbReference type="ChEBI" id="CHEBI:18420"/>
    </ligand>
</feature>
<organism evidence="5 6">
    <name type="scientific">Rothia dentocariosa (strain ATCC 17931 / CDC X599 / XDIA)</name>
    <dbReference type="NCBI Taxonomy" id="762948"/>
    <lineage>
        <taxon>Bacteria</taxon>
        <taxon>Bacillati</taxon>
        <taxon>Actinomycetota</taxon>
        <taxon>Actinomycetes</taxon>
        <taxon>Micrococcales</taxon>
        <taxon>Micrococcaceae</taxon>
        <taxon>Rothia</taxon>
    </lineage>
</organism>
<evidence type="ECO:0000256" key="2">
    <source>
        <dbReference type="PIRSR" id="PIRSR603542-2"/>
    </source>
</evidence>
<feature type="domain" description="4'-phosphopantetheinyl transferase N-terminal" evidence="4">
    <location>
        <begin position="66"/>
        <end position="141"/>
    </location>
</feature>
<feature type="binding site" evidence="1">
    <location>
        <position position="193"/>
    </location>
    <ligand>
        <name>CoA</name>
        <dbReference type="ChEBI" id="CHEBI:57287"/>
    </ligand>
</feature>
<dbReference type="Proteomes" id="UP000000387">
    <property type="component" value="Chromosome"/>
</dbReference>
<dbReference type="GO" id="GO:0009366">
    <property type="term" value="C:enterobactin synthetase complex"/>
    <property type="evidence" value="ECO:0007669"/>
    <property type="project" value="InterPro"/>
</dbReference>
<protein>
    <submittedName>
        <fullName evidence="5">4'-phosphopantetheinyl transferase family protein</fullName>
    </submittedName>
</protein>
<dbReference type="SUPFAM" id="SSF56214">
    <property type="entry name" value="4'-phosphopantetheinyl transferase"/>
    <property type="match status" value="1"/>
</dbReference>
<name>E3H1D1_ROTDC</name>
<feature type="region of interest" description="Disordered" evidence="3">
    <location>
        <begin position="1"/>
        <end position="25"/>
    </location>
</feature>
<evidence type="ECO:0000313" key="5">
    <source>
        <dbReference type="EMBL" id="ADP40058.1"/>
    </source>
</evidence>
<dbReference type="InterPro" id="IPR003542">
    <property type="entry name" value="Enbac_synth_compD-like"/>
</dbReference>
<reference evidence="6" key="1">
    <citation type="submission" date="2010-10" db="EMBL/GenBank/DDBJ databases">
        <title>The complete genome of Rothia dentocariosa ATCC 17931.</title>
        <authorList>
            <person name="Muzny D."/>
            <person name="Qin X."/>
            <person name="Buhay C."/>
            <person name="Dugan-Rocha S."/>
            <person name="Ding Y."/>
            <person name="Chen G."/>
            <person name="Hawes A."/>
            <person name="Holder M."/>
            <person name="Jhangiani S."/>
            <person name="Johnson A."/>
            <person name="Khan Z."/>
            <person name="Li Z."/>
            <person name="Liu W."/>
            <person name="Liu X."/>
            <person name="Perez L."/>
            <person name="Shen H."/>
            <person name="Wang Q."/>
            <person name="Watt J."/>
            <person name="Xi L."/>
            <person name="Xin Y."/>
            <person name="Zhou J."/>
            <person name="Deng J."/>
            <person name="Jiang H."/>
            <person name="Liu Y."/>
            <person name="Qu J."/>
            <person name="Song X.-Z."/>
            <person name="Zhang L."/>
            <person name="Villasana D."/>
            <person name="Johnson A."/>
            <person name="Liu J."/>
            <person name="Liyanage D."/>
            <person name="Lorensuhewa L."/>
            <person name="Robinson T."/>
            <person name="Song A."/>
            <person name="Song B.-B."/>
            <person name="Dinh H."/>
            <person name="Thornton R."/>
            <person name="Coyle M."/>
            <person name="Francisco L."/>
            <person name="Jackson L."/>
            <person name="Javaid M."/>
            <person name="Korchina V."/>
            <person name="Kovar C."/>
            <person name="Mata R."/>
            <person name="Mathew T."/>
            <person name="Ngo R."/>
            <person name="Nguyen L."/>
            <person name="Nguyen N."/>
            <person name="Okwuonu G."/>
            <person name="Ongeri F."/>
            <person name="Pham C."/>
            <person name="Simmons D."/>
            <person name="Wilczek-Boney K."/>
            <person name="Hale W."/>
            <person name="Jakkamsetti A."/>
            <person name="Pham P."/>
            <person name="Ruth R."/>
            <person name="San Lucas F."/>
            <person name="Warren J."/>
            <person name="Zhang J."/>
            <person name="Zhao Z."/>
            <person name="Zhou C."/>
            <person name="Zhu D."/>
            <person name="Lee S."/>
            <person name="Bess C."/>
            <person name="Blankenburg K."/>
            <person name="Forbes L."/>
            <person name="Fu Q."/>
            <person name="Gubbala S."/>
            <person name="Hirani K."/>
            <person name="Jayaseelan J.C."/>
            <person name="Lara F."/>
            <person name="Munidasa M."/>
            <person name="Palculict T."/>
            <person name="Patil S."/>
            <person name="Pu L.-L."/>
            <person name="Saada N."/>
            <person name="Tang L."/>
            <person name="Weissenberger G."/>
            <person name="Zhu Y."/>
            <person name="Hemphill L."/>
            <person name="Shang Y."/>
            <person name="Youmans B."/>
            <person name="Ayvaz T."/>
            <person name="Ross M."/>
            <person name="Santibanez J."/>
            <person name="Aqrawi P."/>
            <person name="Gross S."/>
            <person name="Joshi V."/>
            <person name="Fowler G."/>
            <person name="Nazareth L."/>
            <person name="Reid J."/>
            <person name="Worley K."/>
            <person name="Petrosino J."/>
            <person name="Highlander S."/>
            <person name="Gibbs R."/>
        </authorList>
    </citation>
    <scope>NUCLEOTIDE SEQUENCE [LARGE SCALE GENOMIC DNA]</scope>
    <source>
        <strain evidence="6">ATCC 17931 / CDC X599 / XDIA</strain>
    </source>
</reference>
<sequence>MVNRVKAAFDEMKGSENTGGTENSRGLEHLMSTAENTGESLMRSLLPPDIYVAETTGDFGHLRDAEREYFASAVPKRVREATTARSCARLALKRLYLREPEPTEPPTEPVFVPRADGSPAWPAGVVGSMTHCAGYRAAAVASAHRYAGIGIDVEPAVPLSAAVQELIVRDEEKRFAFGVYSKVLFSAKEAALKTWYPLGFRGFDVSDISVACDVESAAGRRGEDARGTFTARILTMPDAPVLPGGWVIEGGFVATAVVFYQPLNNVRSDSIII</sequence>
<feature type="binding site" evidence="1">
    <location>
        <begin position="130"/>
        <end position="131"/>
    </location>
    <ligand>
        <name>CoA</name>
        <dbReference type="ChEBI" id="CHEBI:57287"/>
    </ligand>
</feature>
<feature type="binding site" evidence="1">
    <location>
        <position position="77"/>
    </location>
    <ligand>
        <name>CoA</name>
        <dbReference type="ChEBI" id="CHEBI:57287"/>
    </ligand>
</feature>
<dbReference type="EMBL" id="CP002280">
    <property type="protein sequence ID" value="ADP40058.1"/>
    <property type="molecule type" value="Genomic_DNA"/>
</dbReference>
<evidence type="ECO:0000313" key="6">
    <source>
        <dbReference type="Proteomes" id="UP000000387"/>
    </source>
</evidence>
<dbReference type="HOGENOM" id="CLU_075076_0_0_11"/>
<keyword evidence="2" id="KW-0460">Magnesium</keyword>
<accession>E3H1D1</accession>
<proteinExistence type="predicted"/>
<evidence type="ECO:0000256" key="3">
    <source>
        <dbReference type="SAM" id="MobiDB-lite"/>
    </source>
</evidence>
<keyword evidence="5" id="KW-0808">Transferase</keyword>
<evidence type="ECO:0000259" key="4">
    <source>
        <dbReference type="Pfam" id="PF17837"/>
    </source>
</evidence>
<feature type="binding site" evidence="1">
    <location>
        <position position="85"/>
    </location>
    <ligand>
        <name>CoA</name>
        <dbReference type="ChEBI" id="CHEBI:57287"/>
    </ligand>
</feature>
<dbReference type="eggNOG" id="COG2977">
    <property type="taxonomic scope" value="Bacteria"/>
</dbReference>
<dbReference type="KEGG" id="rdn:HMPREF0733_10600"/>
<feature type="binding site" evidence="2">
    <location>
        <position position="152"/>
    </location>
    <ligand>
        <name>Mg(2+)</name>
        <dbReference type="ChEBI" id="CHEBI:18420"/>
    </ligand>
</feature>
<dbReference type="AlphaFoldDB" id="E3H1D1"/>
<dbReference type="GO" id="GO:0005886">
    <property type="term" value="C:plasma membrane"/>
    <property type="evidence" value="ECO:0007669"/>
    <property type="project" value="TreeGrafter"/>
</dbReference>
<dbReference type="Pfam" id="PF17837">
    <property type="entry name" value="4PPT_N"/>
    <property type="match status" value="1"/>
</dbReference>
<dbReference type="InterPro" id="IPR037143">
    <property type="entry name" value="4-PPantetheinyl_Trfase_dom_sf"/>
</dbReference>
<dbReference type="PANTHER" id="PTHR38096:SF1">
    <property type="entry name" value="ENTEROBACTIN SYNTHASE COMPONENT D"/>
    <property type="match status" value="1"/>
</dbReference>